<accession>A0A8H7QBP8</accession>
<dbReference type="AlphaFoldDB" id="A0A8H7QBP8"/>
<feature type="region of interest" description="Disordered" evidence="7">
    <location>
        <begin position="428"/>
        <end position="471"/>
    </location>
</feature>
<evidence type="ECO:0000256" key="5">
    <source>
        <dbReference type="ARBA" id="ARBA00023212"/>
    </source>
</evidence>
<evidence type="ECO:0000313" key="9">
    <source>
        <dbReference type="EMBL" id="KAG2188743.1"/>
    </source>
</evidence>
<organism evidence="9 10">
    <name type="scientific">Umbelopsis vinacea</name>
    <dbReference type="NCBI Taxonomy" id="44442"/>
    <lineage>
        <taxon>Eukaryota</taxon>
        <taxon>Fungi</taxon>
        <taxon>Fungi incertae sedis</taxon>
        <taxon>Mucoromycota</taxon>
        <taxon>Mucoromycotina</taxon>
        <taxon>Umbelopsidomycetes</taxon>
        <taxon>Umbelopsidales</taxon>
        <taxon>Umbelopsidaceae</taxon>
        <taxon>Umbelopsis</taxon>
    </lineage>
</organism>
<evidence type="ECO:0000256" key="2">
    <source>
        <dbReference type="ARBA" id="ARBA00004186"/>
    </source>
</evidence>
<evidence type="ECO:0000256" key="4">
    <source>
        <dbReference type="ARBA" id="ARBA00022490"/>
    </source>
</evidence>
<comment type="caution">
    <text evidence="9">The sequence shown here is derived from an EMBL/GenBank/DDBJ whole genome shotgun (WGS) entry which is preliminary data.</text>
</comment>
<feature type="compositionally biased region" description="Low complexity" evidence="7">
    <location>
        <begin position="332"/>
        <end position="342"/>
    </location>
</feature>
<evidence type="ECO:0000256" key="6">
    <source>
        <dbReference type="ARBA" id="ARBA00023242"/>
    </source>
</evidence>
<proteinExistence type="inferred from homology"/>
<gene>
    <name evidence="9" type="ORF">INT44_003882</name>
</gene>
<dbReference type="GO" id="GO:0005819">
    <property type="term" value="C:spindle"/>
    <property type="evidence" value="ECO:0007669"/>
    <property type="project" value="UniProtKB-SubCell"/>
</dbReference>
<keyword evidence="4" id="KW-0963">Cytoplasm</keyword>
<dbReference type="Gene3D" id="6.10.250.2990">
    <property type="match status" value="1"/>
</dbReference>
<dbReference type="Pfam" id="PF03941">
    <property type="entry name" value="INCENP_ARK-bind"/>
    <property type="match status" value="1"/>
</dbReference>
<comment type="similarity">
    <text evidence="3">Belongs to the INCENP family.</text>
</comment>
<dbReference type="Proteomes" id="UP000612746">
    <property type="component" value="Unassembled WGS sequence"/>
</dbReference>
<evidence type="ECO:0000256" key="7">
    <source>
        <dbReference type="SAM" id="MobiDB-lite"/>
    </source>
</evidence>
<feature type="compositionally biased region" description="Low complexity" evidence="7">
    <location>
        <begin position="382"/>
        <end position="397"/>
    </location>
</feature>
<feature type="compositionally biased region" description="Polar residues" evidence="7">
    <location>
        <begin position="436"/>
        <end position="463"/>
    </location>
</feature>
<keyword evidence="10" id="KW-1185">Reference proteome</keyword>
<feature type="region of interest" description="Disordered" evidence="7">
    <location>
        <begin position="325"/>
        <end position="414"/>
    </location>
</feature>
<feature type="region of interest" description="Disordered" evidence="7">
    <location>
        <begin position="150"/>
        <end position="200"/>
    </location>
</feature>
<dbReference type="EMBL" id="JAEPRA010000001">
    <property type="protein sequence ID" value="KAG2188743.1"/>
    <property type="molecule type" value="Genomic_DNA"/>
</dbReference>
<dbReference type="GO" id="GO:0005634">
    <property type="term" value="C:nucleus"/>
    <property type="evidence" value="ECO:0007669"/>
    <property type="project" value="UniProtKB-SubCell"/>
</dbReference>
<comment type="subcellular location">
    <subcellularLocation>
        <location evidence="2">Cytoplasm</location>
        <location evidence="2">Cytoskeleton</location>
        <location evidence="2">Spindle</location>
    </subcellularLocation>
    <subcellularLocation>
        <location evidence="1">Nucleus</location>
    </subcellularLocation>
</comment>
<protein>
    <recommendedName>
        <fullName evidence="8">Inner centromere protein ARK-binding domain-containing protein</fullName>
    </recommendedName>
</protein>
<reference evidence="9" key="1">
    <citation type="submission" date="2020-12" db="EMBL/GenBank/DDBJ databases">
        <title>Metabolic potential, ecology and presence of endohyphal bacteria is reflected in genomic diversity of Mucoromycotina.</title>
        <authorList>
            <person name="Muszewska A."/>
            <person name="Okrasinska A."/>
            <person name="Steczkiewicz K."/>
            <person name="Drgas O."/>
            <person name="Orlowska M."/>
            <person name="Perlinska-Lenart U."/>
            <person name="Aleksandrzak-Piekarczyk T."/>
            <person name="Szatraj K."/>
            <person name="Zielenkiewicz U."/>
            <person name="Pilsyk S."/>
            <person name="Malc E."/>
            <person name="Mieczkowski P."/>
            <person name="Kruszewska J.S."/>
            <person name="Biernat P."/>
            <person name="Pawlowska J."/>
        </authorList>
    </citation>
    <scope>NUCLEOTIDE SEQUENCE</scope>
    <source>
        <strain evidence="9">WA0000051536</strain>
    </source>
</reference>
<evidence type="ECO:0000256" key="3">
    <source>
        <dbReference type="ARBA" id="ARBA00010042"/>
    </source>
</evidence>
<sequence>MSKSWVTFVHSTATAHAKCELDAVEDNFSSHLDWLSDLENLEHRHSIYTTSSTTAPATPASMFEDQLFLKMATTASWDQQVPHSSFEEDQTNNEQDATIMENIQLSCKETSKPTGAMALSSGDISQDPSRLADFIKDFFPDYQLEDIMSSPVKSQQHDTGLPSPPLSKPPSPVPPVTGSITPTEESPCDAKHTQNLTPSDDPFREYFEEKLSASNYSVAKGTRPPPPTYSKALPAKHKLLQQADAENVEAKKITLFTNSSDMKQVSKNSSSKKIDGSKLPKKHTVEHVHESMKSSLPHARLTTLAKYEIDVSTIPLKSRFLQMAEKADARQGKPSLSKGLSSSEKRTSQALSMERINRLAQPKRTFDKSADGSKSINSSCRTGSKTPTKTTTSQKSQGAKHLGVSQIRQKRSQPMSLTAAAIALNSTPAVHRKTTRSSADSGSVTQESASSNEPEWASSSNLETALEEQSKVDPDEIFGKFTTIDLDDVFRSKPSKVQAPSRAFRIRVNSCMTRVTHQEETAYRIAMGYAVC</sequence>
<evidence type="ECO:0000256" key="1">
    <source>
        <dbReference type="ARBA" id="ARBA00004123"/>
    </source>
</evidence>
<dbReference type="InterPro" id="IPR005635">
    <property type="entry name" value="Inner_centromere_prot_ARK-bd"/>
</dbReference>
<keyword evidence="6" id="KW-0539">Nucleus</keyword>
<evidence type="ECO:0000259" key="8">
    <source>
        <dbReference type="Pfam" id="PF03941"/>
    </source>
</evidence>
<dbReference type="OrthoDB" id="6123at2759"/>
<evidence type="ECO:0000313" key="10">
    <source>
        <dbReference type="Proteomes" id="UP000612746"/>
    </source>
</evidence>
<feature type="domain" description="Inner centromere protein ARK-binding" evidence="8">
    <location>
        <begin position="449"/>
        <end position="490"/>
    </location>
</feature>
<keyword evidence="5" id="KW-0206">Cytoskeleton</keyword>
<name>A0A8H7QBP8_9FUNG</name>
<feature type="compositionally biased region" description="Pro residues" evidence="7">
    <location>
        <begin position="162"/>
        <end position="175"/>
    </location>
</feature>
<feature type="compositionally biased region" description="Polar residues" evidence="7">
    <location>
        <begin position="372"/>
        <end position="381"/>
    </location>
</feature>